<keyword evidence="4" id="KW-1185">Reference proteome</keyword>
<comment type="caution">
    <text evidence="2">The sequence shown here is derived from an EMBL/GenBank/DDBJ whole genome shotgun (WGS) entry which is preliminary data.</text>
</comment>
<dbReference type="Proteomes" id="UP000531581">
    <property type="component" value="Unassembled WGS sequence"/>
</dbReference>
<dbReference type="AlphaFoldDB" id="A0A7Y7UTX5"/>
<dbReference type="Proteomes" id="UP000557656">
    <property type="component" value="Unassembled WGS sequence"/>
</dbReference>
<evidence type="ECO:0000313" key="1">
    <source>
        <dbReference type="EMBL" id="NNG55471.1"/>
    </source>
</evidence>
<dbReference type="GeneID" id="78488318"/>
<sequence length="52" mass="5569">MEKLQNETNNLQIVTLADDEIEIVSGGAKAVKKCEISASSDGTISVKCSITW</sequence>
<proteinExistence type="predicted"/>
<dbReference type="EMBL" id="JABEOV010000030">
    <property type="protein sequence ID" value="NNG55471.1"/>
    <property type="molecule type" value="Genomic_DNA"/>
</dbReference>
<evidence type="ECO:0000313" key="3">
    <source>
        <dbReference type="Proteomes" id="UP000531581"/>
    </source>
</evidence>
<evidence type="ECO:0000313" key="2">
    <source>
        <dbReference type="EMBL" id="NVP33316.1"/>
    </source>
</evidence>
<gene>
    <name evidence="1" type="ORF">HKX05_19190</name>
    <name evidence="2" type="ORF">HLV41_19970</name>
</gene>
<organism evidence="2 3">
    <name type="scientific">Sphingomonas sanguinis</name>
    <dbReference type="NCBI Taxonomy" id="33051"/>
    <lineage>
        <taxon>Bacteria</taxon>
        <taxon>Pseudomonadati</taxon>
        <taxon>Pseudomonadota</taxon>
        <taxon>Alphaproteobacteria</taxon>
        <taxon>Sphingomonadales</taxon>
        <taxon>Sphingomonadaceae</taxon>
        <taxon>Sphingomonas</taxon>
    </lineage>
</organism>
<protein>
    <submittedName>
        <fullName evidence="2">Uncharacterized protein</fullName>
    </submittedName>
</protein>
<dbReference type="EMBL" id="JABYQV010000033">
    <property type="protein sequence ID" value="NVP33316.1"/>
    <property type="molecule type" value="Genomic_DNA"/>
</dbReference>
<dbReference type="RefSeq" id="WP_156477727.1">
    <property type="nucleotide sequence ID" value="NZ_DASCOA010000665.1"/>
</dbReference>
<reference evidence="3 4" key="1">
    <citation type="submission" date="2020-05" db="EMBL/GenBank/DDBJ databases">
        <title>Draft Genome Sequences of Sphingomonas sp. Isolated from the International Space Station.</title>
        <authorList>
            <person name="Bijlani S."/>
            <person name="Singh N.K."/>
            <person name="Mason C.E."/>
            <person name="Wang C.C."/>
            <person name="Venkateswaran K."/>
        </authorList>
    </citation>
    <scope>NUCLEOTIDE SEQUENCE [LARGE SCALE GENOMIC DNA]</scope>
    <source>
        <strain evidence="1 4">IIF7SW-B5</strain>
        <strain evidence="2">ISS-IIF7SWP</strain>
    </source>
</reference>
<name>A0A7Y7UTX5_9SPHN</name>
<accession>A0A7Y7UTX5</accession>
<evidence type="ECO:0000313" key="4">
    <source>
        <dbReference type="Proteomes" id="UP000557656"/>
    </source>
</evidence>